<evidence type="ECO:0000256" key="10">
    <source>
        <dbReference type="SAM" id="Phobius"/>
    </source>
</evidence>
<evidence type="ECO:0000256" key="7">
    <source>
        <dbReference type="ARBA" id="ARBA00022989"/>
    </source>
</evidence>
<dbReference type="InterPro" id="IPR006037">
    <property type="entry name" value="RCK_C"/>
</dbReference>
<dbReference type="Pfam" id="PF02080">
    <property type="entry name" value="TrkA_C"/>
    <property type="match status" value="1"/>
</dbReference>
<dbReference type="Pfam" id="PF02254">
    <property type="entry name" value="TrkA_N"/>
    <property type="match status" value="1"/>
</dbReference>
<keyword evidence="9 10" id="KW-0472">Membrane</keyword>
<evidence type="ECO:0000256" key="8">
    <source>
        <dbReference type="ARBA" id="ARBA00023065"/>
    </source>
</evidence>
<evidence type="ECO:0000259" key="12">
    <source>
        <dbReference type="PROSITE" id="PS51202"/>
    </source>
</evidence>
<dbReference type="PANTHER" id="PTHR46157:SF4">
    <property type="entry name" value="K(+) EFFLUX ANTIPORTER 3, CHLOROPLASTIC"/>
    <property type="match status" value="1"/>
</dbReference>
<keyword evidence="5 10" id="KW-0812">Transmembrane</keyword>
<evidence type="ECO:0000256" key="6">
    <source>
        <dbReference type="ARBA" id="ARBA00022958"/>
    </source>
</evidence>
<proteinExistence type="predicted"/>
<dbReference type="InterPro" id="IPR036721">
    <property type="entry name" value="RCK_C_sf"/>
</dbReference>
<keyword evidence="7 10" id="KW-1133">Transmembrane helix</keyword>
<dbReference type="FunFam" id="3.40.50.720:FF:000036">
    <property type="entry name" value="Glutathione-regulated potassium-efflux system protein KefB"/>
    <property type="match status" value="1"/>
</dbReference>
<dbReference type="SUPFAM" id="SSF51735">
    <property type="entry name" value="NAD(P)-binding Rossmann-fold domains"/>
    <property type="match status" value="1"/>
</dbReference>
<feature type="transmembrane region" description="Helical" evidence="10">
    <location>
        <begin position="6"/>
        <end position="24"/>
    </location>
</feature>
<evidence type="ECO:0000256" key="2">
    <source>
        <dbReference type="ARBA" id="ARBA00022448"/>
    </source>
</evidence>
<dbReference type="GO" id="GO:0015297">
    <property type="term" value="F:antiporter activity"/>
    <property type="evidence" value="ECO:0007669"/>
    <property type="project" value="UniProtKB-KW"/>
</dbReference>
<dbReference type="GO" id="GO:0005886">
    <property type="term" value="C:plasma membrane"/>
    <property type="evidence" value="ECO:0007669"/>
    <property type="project" value="TreeGrafter"/>
</dbReference>
<dbReference type="Gene3D" id="3.40.50.720">
    <property type="entry name" value="NAD(P)-binding Rossmann-like Domain"/>
    <property type="match status" value="1"/>
</dbReference>
<dbReference type="GO" id="GO:0008324">
    <property type="term" value="F:monoatomic cation transmembrane transporter activity"/>
    <property type="evidence" value="ECO:0007669"/>
    <property type="project" value="InterPro"/>
</dbReference>
<feature type="transmembrane region" description="Helical" evidence="10">
    <location>
        <begin position="295"/>
        <end position="318"/>
    </location>
</feature>
<feature type="transmembrane region" description="Helical" evidence="10">
    <location>
        <begin position="55"/>
        <end position="74"/>
    </location>
</feature>
<dbReference type="OrthoDB" id="9781411at2"/>
<evidence type="ECO:0000313" key="14">
    <source>
        <dbReference type="Proteomes" id="UP000051634"/>
    </source>
</evidence>
<dbReference type="PANTHER" id="PTHR46157">
    <property type="entry name" value="K(+) EFFLUX ANTIPORTER 3, CHLOROPLASTIC"/>
    <property type="match status" value="1"/>
</dbReference>
<evidence type="ECO:0000259" key="11">
    <source>
        <dbReference type="PROSITE" id="PS51201"/>
    </source>
</evidence>
<feature type="transmembrane region" description="Helical" evidence="10">
    <location>
        <begin position="358"/>
        <end position="375"/>
    </location>
</feature>
<dbReference type="EMBL" id="LDXT01000081">
    <property type="protein sequence ID" value="KRT55270.1"/>
    <property type="molecule type" value="Genomic_DNA"/>
</dbReference>
<keyword evidence="14" id="KW-1185">Reference proteome</keyword>
<evidence type="ECO:0000256" key="9">
    <source>
        <dbReference type="ARBA" id="ARBA00023136"/>
    </source>
</evidence>
<feature type="domain" description="RCK N-terminal" evidence="11">
    <location>
        <begin position="408"/>
        <end position="525"/>
    </location>
</feature>
<evidence type="ECO:0000256" key="4">
    <source>
        <dbReference type="ARBA" id="ARBA00022538"/>
    </source>
</evidence>
<dbReference type="GO" id="GO:1902600">
    <property type="term" value="P:proton transmembrane transport"/>
    <property type="evidence" value="ECO:0007669"/>
    <property type="project" value="InterPro"/>
</dbReference>
<feature type="transmembrane region" description="Helical" evidence="10">
    <location>
        <begin position="114"/>
        <end position="135"/>
    </location>
</feature>
<feature type="domain" description="RCK C-terminal" evidence="12">
    <location>
        <begin position="571"/>
        <end position="656"/>
    </location>
</feature>
<evidence type="ECO:0000256" key="3">
    <source>
        <dbReference type="ARBA" id="ARBA00022449"/>
    </source>
</evidence>
<reference evidence="13 14" key="1">
    <citation type="submission" date="2015-11" db="EMBL/GenBank/DDBJ databases">
        <title>The genome of Candidatus Endoriftia persephone in Ridgeia piscesae and population structure of the North Eastern Pacific vestimentiferan symbionts.</title>
        <authorList>
            <person name="Perez M."/>
            <person name="Juniper K.S."/>
        </authorList>
    </citation>
    <scope>NUCLEOTIDE SEQUENCE [LARGE SCALE GENOMIC DNA]</scope>
    <source>
        <strain evidence="13">Ind11</strain>
    </source>
</reference>
<feature type="transmembrane region" description="Helical" evidence="10">
    <location>
        <begin position="86"/>
        <end position="108"/>
    </location>
</feature>
<feature type="transmembrane region" description="Helical" evidence="10">
    <location>
        <begin position="215"/>
        <end position="235"/>
    </location>
</feature>
<dbReference type="InterPro" id="IPR006153">
    <property type="entry name" value="Cation/H_exchanger_TM"/>
</dbReference>
<dbReference type="PROSITE" id="PS51202">
    <property type="entry name" value="RCK_C"/>
    <property type="match status" value="1"/>
</dbReference>
<evidence type="ECO:0000256" key="5">
    <source>
        <dbReference type="ARBA" id="ARBA00022692"/>
    </source>
</evidence>
<dbReference type="Pfam" id="PF00999">
    <property type="entry name" value="Na_H_Exchanger"/>
    <property type="match status" value="1"/>
</dbReference>
<dbReference type="GO" id="GO:0006813">
    <property type="term" value="P:potassium ion transport"/>
    <property type="evidence" value="ECO:0007669"/>
    <property type="project" value="UniProtKB-KW"/>
</dbReference>
<sequence length="657" mass="71476">MDHSPLNDVLVLLACSVGAVAIFRRFHLPPILGYLMVGVLTGSHALGWVPDGEAIHLLAEVGVVFLLFMIGLEISIPHLLAMKSTVLGLGSAQVLITLGLAGGIAWYLGVEWQGALILGGIVALSSTAIATKQLIEQLEMQSRHGRIALGILLFQDLAVVPFLVLIPILADPSGGSMLQPMLWALAKAAFAFALMFALGHWALRPLFHMVAGAHSIELFTLTILLVSLAAAALTYQLGLSLALGAFLAGMMLGETEYRHQVEAEVRPFRDVLMGLFFISVGTQLDLMVLPEIWHWVALITLGLILGKAAIVIVITHFGGHEFGVALRSGLVLAQGGEFGFALITLGIAQGLFSSEVTQPVLAAIVLSMILAPLIIRHNGTFAKRVCANYLGRRMAQAQNLSQASDELSGHVIVCGFGRIGQNLASFLKEEGFNYVALDLDPVLIREAWEAGEQVFYGDSRNAEILHSAGIERARALVVTFHDHHLSEQIIHTARKVSAEIMIVARTHDDHHLEDLEQAGANDVVPESIEASMMLAAHTLRHLDVEKGEIDELIEKARADHYSRLRGYFHGESFEDQVEEEDHFHRHSLVLTEQCRAVGRRIGELGLASHDIEVIGLRRHGIHGETPDPEIILQANDTLIIQGPPKELEHAEEILVRG</sequence>
<keyword evidence="2" id="KW-0813">Transport</keyword>
<dbReference type="RefSeq" id="WP_060528321.1">
    <property type="nucleotide sequence ID" value="NZ_KQ557123.1"/>
</dbReference>
<accession>A0A0T5YY53</accession>
<dbReference type="InterPro" id="IPR038770">
    <property type="entry name" value="Na+/solute_symporter_sf"/>
</dbReference>
<dbReference type="PROSITE" id="PS51201">
    <property type="entry name" value="RCK_N"/>
    <property type="match status" value="1"/>
</dbReference>
<comment type="caution">
    <text evidence="13">The sequence shown here is derived from an EMBL/GenBank/DDBJ whole genome shotgun (WGS) entry which is preliminary data.</text>
</comment>
<dbReference type="AlphaFoldDB" id="A0A0T5YY53"/>
<evidence type="ECO:0000313" key="13">
    <source>
        <dbReference type="EMBL" id="KRT55270.1"/>
    </source>
</evidence>
<dbReference type="GO" id="GO:0012505">
    <property type="term" value="C:endomembrane system"/>
    <property type="evidence" value="ECO:0007669"/>
    <property type="project" value="UniProtKB-SubCell"/>
</dbReference>
<evidence type="ECO:0000256" key="1">
    <source>
        <dbReference type="ARBA" id="ARBA00004127"/>
    </source>
</evidence>
<feature type="transmembrane region" description="Helical" evidence="10">
    <location>
        <begin position="147"/>
        <end position="170"/>
    </location>
</feature>
<protein>
    <submittedName>
        <fullName evidence="13">Kef-type potassium/proton antiporter, CPA2 family</fullName>
    </submittedName>
</protein>
<keyword evidence="8" id="KW-0406">Ion transport</keyword>
<dbReference type="InterPro" id="IPR003148">
    <property type="entry name" value="RCK_N"/>
</dbReference>
<feature type="transmembrane region" description="Helical" evidence="10">
    <location>
        <begin position="182"/>
        <end position="203"/>
    </location>
</feature>
<keyword evidence="4" id="KW-0633">Potassium transport</keyword>
<comment type="subcellular location">
    <subcellularLocation>
        <location evidence="1">Endomembrane system</location>
        <topology evidence="1">Multi-pass membrane protein</topology>
    </subcellularLocation>
</comment>
<name>A0A0T5YY53_9GAMM</name>
<dbReference type="Gene3D" id="1.20.1530.20">
    <property type="match status" value="1"/>
</dbReference>
<feature type="transmembrane region" description="Helical" evidence="10">
    <location>
        <begin position="330"/>
        <end position="352"/>
    </location>
</feature>
<keyword evidence="3" id="KW-0050">Antiport</keyword>
<gene>
    <name evidence="13" type="ORF">Ga0074115_11628</name>
</gene>
<feature type="transmembrane region" description="Helical" evidence="10">
    <location>
        <begin position="31"/>
        <end position="49"/>
    </location>
</feature>
<dbReference type="SUPFAM" id="SSF116726">
    <property type="entry name" value="TrkA C-terminal domain-like"/>
    <property type="match status" value="1"/>
</dbReference>
<dbReference type="InterPro" id="IPR036291">
    <property type="entry name" value="NAD(P)-bd_dom_sf"/>
</dbReference>
<organism evidence="13 14">
    <name type="scientific">endosymbiont of Ridgeia piscesae</name>
    <dbReference type="NCBI Taxonomy" id="54398"/>
    <lineage>
        <taxon>Bacteria</taxon>
        <taxon>Pseudomonadati</taxon>
        <taxon>Pseudomonadota</taxon>
        <taxon>Gammaproteobacteria</taxon>
        <taxon>sulfur-oxidizing symbionts</taxon>
    </lineage>
</organism>
<dbReference type="Proteomes" id="UP000051634">
    <property type="component" value="Unassembled WGS sequence"/>
</dbReference>
<keyword evidence="6" id="KW-0630">Potassium</keyword>
<dbReference type="PATRIC" id="fig|54398.3.peg.1251"/>
<dbReference type="Gene3D" id="3.30.70.1450">
    <property type="entry name" value="Regulator of K+ conductance, C-terminal domain"/>
    <property type="match status" value="1"/>
</dbReference>